<reference evidence="2 3" key="1">
    <citation type="submission" date="2018-03" db="EMBL/GenBank/DDBJ databases">
        <authorList>
            <person name="Keele B.F."/>
        </authorList>
    </citation>
    <scope>NUCLEOTIDE SEQUENCE [LARGE SCALE GENOMIC DNA]</scope>
    <source>
        <strain evidence="2 3">CECT 8811</strain>
    </source>
</reference>
<evidence type="ECO:0008006" key="4">
    <source>
        <dbReference type="Google" id="ProtNLM"/>
    </source>
</evidence>
<sequence length="163" mass="17780">MRNLFAALFLALPGPALALSCMPYNAIAAFQDAAKSDDSYVVVHGTLSFDESKLPKVDWQNQEDVKPDNFLSGRIDGQSLTRAGFTAQFVHDIDINVQCAGPWCSGLTNGAKYLVYLKRDDGNYLLETNPCGGFAFQDPDAATLSKVTACLQGKRCDPDLPRR</sequence>
<proteinExistence type="predicted"/>
<dbReference type="PROSITE" id="PS51257">
    <property type="entry name" value="PROKAR_LIPOPROTEIN"/>
    <property type="match status" value="1"/>
</dbReference>
<gene>
    <name evidence="2" type="ORF">ALP8811_03186</name>
</gene>
<keyword evidence="1" id="KW-0732">Signal</keyword>
<feature type="chain" id="PRO_5015320014" description="Lipoprotein" evidence="1">
    <location>
        <begin position="19"/>
        <end position="163"/>
    </location>
</feature>
<dbReference type="EMBL" id="OMOI01000002">
    <property type="protein sequence ID" value="SPF79247.1"/>
    <property type="molecule type" value="Genomic_DNA"/>
</dbReference>
<dbReference type="Proteomes" id="UP000244911">
    <property type="component" value="Unassembled WGS sequence"/>
</dbReference>
<organism evidence="2 3">
    <name type="scientific">Aliiroseovarius pelagivivens</name>
    <dbReference type="NCBI Taxonomy" id="1639690"/>
    <lineage>
        <taxon>Bacteria</taxon>
        <taxon>Pseudomonadati</taxon>
        <taxon>Pseudomonadota</taxon>
        <taxon>Alphaproteobacteria</taxon>
        <taxon>Rhodobacterales</taxon>
        <taxon>Paracoccaceae</taxon>
        <taxon>Aliiroseovarius</taxon>
    </lineage>
</organism>
<name>A0A2R8ATL5_9RHOB</name>
<evidence type="ECO:0000256" key="1">
    <source>
        <dbReference type="SAM" id="SignalP"/>
    </source>
</evidence>
<dbReference type="OrthoDB" id="8451541at2"/>
<protein>
    <recommendedName>
        <fullName evidence="4">Lipoprotein</fullName>
    </recommendedName>
</protein>
<keyword evidence="3" id="KW-1185">Reference proteome</keyword>
<evidence type="ECO:0000313" key="2">
    <source>
        <dbReference type="EMBL" id="SPF79247.1"/>
    </source>
</evidence>
<feature type="signal peptide" evidence="1">
    <location>
        <begin position="1"/>
        <end position="18"/>
    </location>
</feature>
<accession>A0A2R8ATL5</accession>
<dbReference type="RefSeq" id="WP_108858204.1">
    <property type="nucleotide sequence ID" value="NZ_OMOI01000002.1"/>
</dbReference>
<evidence type="ECO:0000313" key="3">
    <source>
        <dbReference type="Proteomes" id="UP000244911"/>
    </source>
</evidence>
<dbReference type="AlphaFoldDB" id="A0A2R8ATL5"/>